<accession>A0A438KIN2</accession>
<comment type="caution">
    <text evidence="1">The sequence shown here is derived from an EMBL/GenBank/DDBJ whole genome shotgun (WGS) entry which is preliminary data.</text>
</comment>
<sequence>MRFLNTFQDISEVFVSHYLCSAHHKQNISTLQNIKLQENVSLKDFMKQFEKVVLQVESCSIDAILQIFKRNISPGKSFFESLAKKLPATMNDLLRRANKYSMLEDDVRATTQ</sequence>
<evidence type="ECO:0000313" key="1">
    <source>
        <dbReference type="EMBL" id="RVX21073.1"/>
    </source>
</evidence>
<evidence type="ECO:0000313" key="2">
    <source>
        <dbReference type="Proteomes" id="UP000288805"/>
    </source>
</evidence>
<reference evidence="1 2" key="1">
    <citation type="journal article" date="2018" name="PLoS Genet.">
        <title>Population sequencing reveals clonal diversity and ancestral inbreeding in the grapevine cultivar Chardonnay.</title>
        <authorList>
            <person name="Roach M.J."/>
            <person name="Johnson D.L."/>
            <person name="Bohlmann J."/>
            <person name="van Vuuren H.J."/>
            <person name="Jones S.J."/>
            <person name="Pretorius I.S."/>
            <person name="Schmidt S.A."/>
            <person name="Borneman A.R."/>
        </authorList>
    </citation>
    <scope>NUCLEOTIDE SEQUENCE [LARGE SCALE GENOMIC DNA]</scope>
    <source>
        <strain evidence="2">cv. Chardonnay</strain>
        <tissue evidence="1">Leaf</tissue>
    </source>
</reference>
<organism evidence="1 2">
    <name type="scientific">Vitis vinifera</name>
    <name type="common">Grape</name>
    <dbReference type="NCBI Taxonomy" id="29760"/>
    <lineage>
        <taxon>Eukaryota</taxon>
        <taxon>Viridiplantae</taxon>
        <taxon>Streptophyta</taxon>
        <taxon>Embryophyta</taxon>
        <taxon>Tracheophyta</taxon>
        <taxon>Spermatophyta</taxon>
        <taxon>Magnoliopsida</taxon>
        <taxon>eudicotyledons</taxon>
        <taxon>Gunneridae</taxon>
        <taxon>Pentapetalae</taxon>
        <taxon>rosids</taxon>
        <taxon>Vitales</taxon>
        <taxon>Vitaceae</taxon>
        <taxon>Viteae</taxon>
        <taxon>Vitis</taxon>
    </lineage>
</organism>
<protein>
    <recommendedName>
        <fullName evidence="3">Retrotransposon gag domain-containing protein</fullName>
    </recommendedName>
</protein>
<name>A0A438KIN2_VITVI</name>
<dbReference type="AlphaFoldDB" id="A0A438KIN2"/>
<dbReference type="EMBL" id="QGNW01000005">
    <property type="protein sequence ID" value="RVX21073.1"/>
    <property type="molecule type" value="Genomic_DNA"/>
</dbReference>
<gene>
    <name evidence="1" type="ORF">CK203_002135</name>
</gene>
<evidence type="ECO:0008006" key="3">
    <source>
        <dbReference type="Google" id="ProtNLM"/>
    </source>
</evidence>
<dbReference type="Gramene" id="Vitis07g02407.t01">
    <property type="protein sequence ID" value="Vitis07g02407.t01.CDS"/>
    <property type="gene ID" value="Vitis07g02407"/>
</dbReference>
<proteinExistence type="predicted"/>
<dbReference type="Proteomes" id="UP000288805">
    <property type="component" value="Unassembled WGS sequence"/>
</dbReference>